<proteinExistence type="inferred from homology"/>
<dbReference type="Pfam" id="PF01032">
    <property type="entry name" value="FecCD"/>
    <property type="match status" value="2"/>
</dbReference>
<evidence type="ECO:0000256" key="6">
    <source>
        <dbReference type="ARBA" id="ARBA00022989"/>
    </source>
</evidence>
<feature type="transmembrane region" description="Helical" evidence="8">
    <location>
        <begin position="148"/>
        <end position="169"/>
    </location>
</feature>
<keyword evidence="7 8" id="KW-0472">Membrane</keyword>
<dbReference type="EMBL" id="SLZR01000022">
    <property type="protein sequence ID" value="TCS36742.1"/>
    <property type="molecule type" value="Genomic_DNA"/>
</dbReference>
<dbReference type="GO" id="GO:0033214">
    <property type="term" value="P:siderophore-iron import into cell"/>
    <property type="evidence" value="ECO:0007669"/>
    <property type="project" value="TreeGrafter"/>
</dbReference>
<dbReference type="Proteomes" id="UP000295793">
    <property type="component" value="Unassembled WGS sequence"/>
</dbReference>
<gene>
    <name evidence="10" type="ORF">BCF53_12216</name>
</gene>
<feature type="transmembrane region" description="Helical" evidence="8">
    <location>
        <begin position="612"/>
        <end position="633"/>
    </location>
</feature>
<keyword evidence="9" id="KW-0732">Signal</keyword>
<feature type="transmembrane region" description="Helical" evidence="8">
    <location>
        <begin position="195"/>
        <end position="217"/>
    </location>
</feature>
<keyword evidence="3" id="KW-0813">Transport</keyword>
<evidence type="ECO:0000256" key="9">
    <source>
        <dbReference type="SAM" id="SignalP"/>
    </source>
</evidence>
<feature type="transmembrane region" description="Helical" evidence="8">
    <location>
        <begin position="60"/>
        <end position="80"/>
    </location>
</feature>
<keyword evidence="4" id="KW-1003">Cell membrane</keyword>
<dbReference type="SUPFAM" id="SSF81345">
    <property type="entry name" value="ABC transporter involved in vitamin B12 uptake, BtuC"/>
    <property type="match status" value="2"/>
</dbReference>
<name>A0A4R3HUG1_9GAMM</name>
<dbReference type="AlphaFoldDB" id="A0A4R3HUG1"/>
<dbReference type="Gene3D" id="1.10.3470.10">
    <property type="entry name" value="ABC transporter involved in vitamin B12 uptake, BtuC"/>
    <property type="match status" value="2"/>
</dbReference>
<evidence type="ECO:0000256" key="7">
    <source>
        <dbReference type="ARBA" id="ARBA00023136"/>
    </source>
</evidence>
<dbReference type="PANTHER" id="PTHR30472">
    <property type="entry name" value="FERRIC ENTEROBACTIN TRANSPORT SYSTEM PERMEASE PROTEIN"/>
    <property type="match status" value="1"/>
</dbReference>
<feature type="transmembrane region" description="Helical" evidence="8">
    <location>
        <begin position="639"/>
        <end position="658"/>
    </location>
</feature>
<feature type="signal peptide" evidence="9">
    <location>
        <begin position="1"/>
        <end position="23"/>
    </location>
</feature>
<dbReference type="PANTHER" id="PTHR30472:SF37">
    <property type="entry name" value="FE(3+) DICITRATE TRANSPORT SYSTEM PERMEASE PROTEIN FECD-RELATED"/>
    <property type="match status" value="1"/>
</dbReference>
<feature type="transmembrane region" description="Helical" evidence="8">
    <location>
        <begin position="250"/>
        <end position="267"/>
    </location>
</feature>
<feature type="transmembrane region" description="Helical" evidence="8">
    <location>
        <begin position="564"/>
        <end position="582"/>
    </location>
</feature>
<dbReference type="OrthoDB" id="9811721at2"/>
<dbReference type="GO" id="GO:0005886">
    <property type="term" value="C:plasma membrane"/>
    <property type="evidence" value="ECO:0007669"/>
    <property type="project" value="UniProtKB-SubCell"/>
</dbReference>
<feature type="transmembrane region" description="Helical" evidence="8">
    <location>
        <begin position="391"/>
        <end position="413"/>
    </location>
</feature>
<keyword evidence="6 8" id="KW-1133">Transmembrane helix</keyword>
<feature type="transmembrane region" description="Helical" evidence="8">
    <location>
        <begin position="588"/>
        <end position="605"/>
    </location>
</feature>
<dbReference type="InterPro" id="IPR000522">
    <property type="entry name" value="ABC_transptr_permease_BtuC"/>
</dbReference>
<comment type="subcellular location">
    <subcellularLocation>
        <location evidence="1">Cell membrane</location>
        <topology evidence="1">Multi-pass membrane protein</topology>
    </subcellularLocation>
</comment>
<feature type="transmembrane region" description="Helical" evidence="8">
    <location>
        <begin position="118"/>
        <end position="141"/>
    </location>
</feature>
<feature type="transmembrane region" description="Helical" evidence="8">
    <location>
        <begin position="425"/>
        <end position="446"/>
    </location>
</feature>
<feature type="transmembrane region" description="Helical" evidence="8">
    <location>
        <begin position="480"/>
        <end position="501"/>
    </location>
</feature>
<dbReference type="CDD" id="cd06550">
    <property type="entry name" value="TM_ABC_iron-siderophores_like"/>
    <property type="match status" value="2"/>
</dbReference>
<organism evidence="10 11">
    <name type="scientific">Reinekea marinisedimentorum</name>
    <dbReference type="NCBI Taxonomy" id="230495"/>
    <lineage>
        <taxon>Bacteria</taxon>
        <taxon>Pseudomonadati</taxon>
        <taxon>Pseudomonadota</taxon>
        <taxon>Gammaproteobacteria</taxon>
        <taxon>Oceanospirillales</taxon>
        <taxon>Saccharospirillaceae</taxon>
        <taxon>Reinekea</taxon>
    </lineage>
</organism>
<feature type="transmembrane region" description="Helical" evidence="8">
    <location>
        <begin position="307"/>
        <end position="326"/>
    </location>
</feature>
<keyword evidence="11" id="KW-1185">Reference proteome</keyword>
<evidence type="ECO:0000256" key="3">
    <source>
        <dbReference type="ARBA" id="ARBA00022448"/>
    </source>
</evidence>
<feature type="transmembrane region" description="Helical" evidence="8">
    <location>
        <begin position="452"/>
        <end position="471"/>
    </location>
</feature>
<dbReference type="InterPro" id="IPR037294">
    <property type="entry name" value="ABC_BtuC-like"/>
</dbReference>
<sequence length="664" mass="70031">MKLISQSTAGLLLLLAASLIALQAGESLPLADQIGLLDQLWHGVATNLNYNAILFVEGRIPRLLMAMLVGSVLGLVGSLMQQLTQNPLVSPLTLGTASGAWLALVAGSLWFPVLAAQFAAPLAMTGAMLALALTVFIAGLSNLSGLPMVLAGLAVNILFGSIATAMILLNDQYARDLFIWGAGDLEQNGWQLLHWLLPNLLPALLIPAIAPRVLMLLRLGQDNAAARGLTLLPLFLLLLCLGLWSLSAAIAAVGVISFVGLLAPNIARRLGARLPLQELLFSSLLGALLLIATDALAILITELSVNLVPTGVATALIGAPALIYFSRSRLKAKDNLHLELPLSRFRYSLYTPLLLVALLIALLLLTTLLTVETAQLSDWRLQWPSDYSWSLRWPRMLVAIAAGGGTAVAGVLLQRLIYNPLASPDVIGVSAGATLALVAASLFFGINIHQAGPWLAFLGSAIALVMLIALAKRQHFAPSVVVLIGISMTAMIEALVHFAMARADESAFAILAWLAGSTYRVSAQSSVLLAVAVTVIVALVFMLQRWLVLISAGRVFAQARGLSVGYAFATLLGCVALLVALVTSLMGPVAFVGLLAPHIGVMLGARKASQQLLVALLTGANLMLFADLLGQYIVYPAQIAAGIIVAVLGGAYFIFLLIRTRMKS</sequence>
<dbReference type="NCBIfam" id="NF007866">
    <property type="entry name" value="PRK10577.1-2"/>
    <property type="match status" value="1"/>
</dbReference>
<evidence type="ECO:0000256" key="4">
    <source>
        <dbReference type="ARBA" id="ARBA00022475"/>
    </source>
</evidence>
<reference evidence="10 11" key="1">
    <citation type="submission" date="2019-03" db="EMBL/GenBank/DDBJ databases">
        <title>Genomic Encyclopedia of Archaeal and Bacterial Type Strains, Phase II (KMG-II): from individual species to whole genera.</title>
        <authorList>
            <person name="Goeker M."/>
        </authorList>
    </citation>
    <scope>NUCLEOTIDE SEQUENCE [LARGE SCALE GENOMIC DNA]</scope>
    <source>
        <strain evidence="10 11">DSM 15388</strain>
    </source>
</reference>
<feature type="transmembrane region" description="Helical" evidence="8">
    <location>
        <begin position="279"/>
        <end position="301"/>
    </location>
</feature>
<protein>
    <submittedName>
        <fullName evidence="10">Iron complex transport system permease protein</fullName>
    </submittedName>
</protein>
<comment type="similarity">
    <text evidence="2">Belongs to the binding-protein-dependent transport system permease family. FecCD subfamily.</text>
</comment>
<feature type="transmembrane region" description="Helical" evidence="8">
    <location>
        <begin position="347"/>
        <end position="371"/>
    </location>
</feature>
<evidence type="ECO:0000256" key="2">
    <source>
        <dbReference type="ARBA" id="ARBA00007935"/>
    </source>
</evidence>
<dbReference type="RefSeq" id="WP_132703631.1">
    <property type="nucleotide sequence ID" value="NZ_SLZR01000022.1"/>
</dbReference>
<evidence type="ECO:0000313" key="10">
    <source>
        <dbReference type="EMBL" id="TCS36742.1"/>
    </source>
</evidence>
<feature type="chain" id="PRO_5020296282" evidence="9">
    <location>
        <begin position="24"/>
        <end position="664"/>
    </location>
</feature>
<comment type="caution">
    <text evidence="10">The sequence shown here is derived from an EMBL/GenBank/DDBJ whole genome shotgun (WGS) entry which is preliminary data.</text>
</comment>
<evidence type="ECO:0000256" key="1">
    <source>
        <dbReference type="ARBA" id="ARBA00004651"/>
    </source>
</evidence>
<feature type="transmembrane region" description="Helical" evidence="8">
    <location>
        <begin position="92"/>
        <end position="112"/>
    </location>
</feature>
<evidence type="ECO:0000256" key="8">
    <source>
        <dbReference type="SAM" id="Phobius"/>
    </source>
</evidence>
<feature type="transmembrane region" description="Helical" evidence="8">
    <location>
        <begin position="521"/>
        <end position="543"/>
    </location>
</feature>
<accession>A0A4R3HUG1</accession>
<evidence type="ECO:0000256" key="5">
    <source>
        <dbReference type="ARBA" id="ARBA00022692"/>
    </source>
</evidence>
<evidence type="ECO:0000313" key="11">
    <source>
        <dbReference type="Proteomes" id="UP000295793"/>
    </source>
</evidence>
<keyword evidence="5 8" id="KW-0812">Transmembrane</keyword>
<feature type="transmembrane region" description="Helical" evidence="8">
    <location>
        <begin position="224"/>
        <end position="244"/>
    </location>
</feature>
<dbReference type="GO" id="GO:0022857">
    <property type="term" value="F:transmembrane transporter activity"/>
    <property type="evidence" value="ECO:0007669"/>
    <property type="project" value="InterPro"/>
</dbReference>